<dbReference type="InterPro" id="IPR036390">
    <property type="entry name" value="WH_DNA-bd_sf"/>
</dbReference>
<dbReference type="Pfam" id="PF02629">
    <property type="entry name" value="CoA_binding"/>
    <property type="match status" value="1"/>
</dbReference>
<evidence type="ECO:0000313" key="10">
    <source>
        <dbReference type="Proteomes" id="UP000050949"/>
    </source>
</evidence>
<dbReference type="HAMAP" id="MF_01131">
    <property type="entry name" value="Rex"/>
    <property type="match status" value="1"/>
</dbReference>
<organism evidence="9 10">
    <name type="scientific">Schleiferilactobacillus harbinensis DSM 16991</name>
    <dbReference type="NCBI Taxonomy" id="1122147"/>
    <lineage>
        <taxon>Bacteria</taxon>
        <taxon>Bacillati</taxon>
        <taxon>Bacillota</taxon>
        <taxon>Bacilli</taxon>
        <taxon>Lactobacillales</taxon>
        <taxon>Lactobacillaceae</taxon>
        <taxon>Schleiferilactobacillus</taxon>
    </lineage>
</organism>
<dbReference type="SMART" id="SM00881">
    <property type="entry name" value="CoA_binding"/>
    <property type="match status" value="1"/>
</dbReference>
<comment type="subunit">
    <text evidence="7">Homodimer.</text>
</comment>
<feature type="domain" description="CoA-binding" evidence="8">
    <location>
        <begin position="82"/>
        <end position="183"/>
    </location>
</feature>
<dbReference type="NCBIfam" id="NF003994">
    <property type="entry name" value="PRK05472.2-3"/>
    <property type="match status" value="1"/>
</dbReference>
<dbReference type="NCBIfam" id="NF003996">
    <property type="entry name" value="PRK05472.2-5"/>
    <property type="match status" value="1"/>
</dbReference>
<dbReference type="InterPro" id="IPR036291">
    <property type="entry name" value="NAD(P)-bd_dom_sf"/>
</dbReference>
<comment type="caution">
    <text evidence="9">The sequence shown here is derived from an EMBL/GenBank/DDBJ whole genome shotgun (WGS) entry which is preliminary data.</text>
</comment>
<dbReference type="InterPro" id="IPR022876">
    <property type="entry name" value="Tscrpt_rep_Rex"/>
</dbReference>
<evidence type="ECO:0000256" key="1">
    <source>
        <dbReference type="ARBA" id="ARBA00022490"/>
    </source>
</evidence>
<dbReference type="RefSeq" id="WP_027827303.1">
    <property type="nucleotide sequence ID" value="NZ_AUEH01000001.1"/>
</dbReference>
<comment type="function">
    <text evidence="7">Modulates transcription in response to changes in cellular NADH/NAD(+) redox state.</text>
</comment>
<dbReference type="GO" id="GO:0005737">
    <property type="term" value="C:cytoplasm"/>
    <property type="evidence" value="ECO:0007669"/>
    <property type="project" value="UniProtKB-SubCell"/>
</dbReference>
<evidence type="ECO:0000256" key="6">
    <source>
        <dbReference type="ARBA" id="ARBA00023163"/>
    </source>
</evidence>
<dbReference type="Gene3D" id="1.10.10.10">
    <property type="entry name" value="Winged helix-like DNA-binding domain superfamily/Winged helix DNA-binding domain"/>
    <property type="match status" value="1"/>
</dbReference>
<dbReference type="GeneID" id="78508905"/>
<evidence type="ECO:0000256" key="7">
    <source>
        <dbReference type="HAMAP-Rule" id="MF_01131"/>
    </source>
</evidence>
<comment type="similarity">
    <text evidence="7">Belongs to the transcriptional regulatory Rex family.</text>
</comment>
<keyword evidence="3 7" id="KW-0805">Transcription regulation</keyword>
<sequence>MTEQHVVTLPRATAKRIPLYYRYLCMYRAEGVTRIKSHELSKSIHIPAATIRRDFSCFGELGKSGYGYDVSHLIDTFARMLRVDELHKIALLGVGNLGRALIQNNFRRNDNLRITCGFDNQCPEIGTIINGVPIYHMDQLAEKIREQGITTAISTVPSVHAQEAVAQLTEAGVRSILNFAPARLKVPEGVHVKYIDLTSEIQTLMYFADAENTQNNMEEAIATFAEPE</sequence>
<proteinExistence type="inferred from homology"/>
<evidence type="ECO:0000313" key="9">
    <source>
        <dbReference type="EMBL" id="KRM28501.1"/>
    </source>
</evidence>
<dbReference type="GO" id="GO:0045892">
    <property type="term" value="P:negative regulation of DNA-templated transcription"/>
    <property type="evidence" value="ECO:0007669"/>
    <property type="project" value="InterPro"/>
</dbReference>
<dbReference type="AlphaFoldDB" id="A0A0R1XFY7"/>
<dbReference type="InterPro" id="IPR036388">
    <property type="entry name" value="WH-like_DNA-bd_sf"/>
</dbReference>
<keyword evidence="5 7" id="KW-0238">DNA-binding</keyword>
<keyword evidence="1 7" id="KW-0963">Cytoplasm</keyword>
<feature type="binding site" evidence="7">
    <location>
        <begin position="93"/>
        <end position="98"/>
    </location>
    <ligand>
        <name>NAD(+)</name>
        <dbReference type="ChEBI" id="CHEBI:57540"/>
    </ligand>
</feature>
<dbReference type="PANTHER" id="PTHR35786">
    <property type="entry name" value="REDOX-SENSING TRANSCRIPTIONAL REPRESSOR REX"/>
    <property type="match status" value="1"/>
</dbReference>
<protein>
    <recommendedName>
        <fullName evidence="7">Redox-sensing transcriptional repressor Rex</fullName>
    </recommendedName>
</protein>
<dbReference type="eggNOG" id="COG2344">
    <property type="taxonomic scope" value="Bacteria"/>
</dbReference>
<dbReference type="InterPro" id="IPR009718">
    <property type="entry name" value="Rex_DNA-bd_C_dom"/>
</dbReference>
<keyword evidence="2 7" id="KW-0678">Repressor</keyword>
<keyword evidence="6 7" id="KW-0804">Transcription</keyword>
<dbReference type="InterPro" id="IPR058203">
    <property type="entry name" value="Rex_bacilli-type"/>
</dbReference>
<accession>A0A0R1XFY7</accession>
<dbReference type="GO" id="GO:0003677">
    <property type="term" value="F:DNA binding"/>
    <property type="evidence" value="ECO:0007669"/>
    <property type="project" value="UniProtKB-UniRule"/>
</dbReference>
<dbReference type="GO" id="GO:0051775">
    <property type="term" value="P:response to redox state"/>
    <property type="evidence" value="ECO:0007669"/>
    <property type="project" value="InterPro"/>
</dbReference>
<keyword evidence="4 7" id="KW-0520">NAD</keyword>
<dbReference type="PATRIC" id="fig|1122147.4.peg.2035"/>
<gene>
    <name evidence="7" type="primary">rex</name>
    <name evidence="9" type="ORF">FC91_GL001966</name>
</gene>
<evidence type="ECO:0000256" key="2">
    <source>
        <dbReference type="ARBA" id="ARBA00022491"/>
    </source>
</evidence>
<dbReference type="NCBIfam" id="NF003989">
    <property type="entry name" value="PRK05472.1-3"/>
    <property type="match status" value="1"/>
</dbReference>
<name>A0A0R1XFY7_9LACO</name>
<reference evidence="9 10" key="1">
    <citation type="journal article" date="2015" name="Genome Announc.">
        <title>Expanding the biotechnology potential of lactobacilli through comparative genomics of 213 strains and associated genera.</title>
        <authorList>
            <person name="Sun Z."/>
            <person name="Harris H.M."/>
            <person name="McCann A."/>
            <person name="Guo C."/>
            <person name="Argimon S."/>
            <person name="Zhang W."/>
            <person name="Yang X."/>
            <person name="Jeffery I.B."/>
            <person name="Cooney J.C."/>
            <person name="Kagawa T.F."/>
            <person name="Liu W."/>
            <person name="Song Y."/>
            <person name="Salvetti E."/>
            <person name="Wrobel A."/>
            <person name="Rasinkangas P."/>
            <person name="Parkhill J."/>
            <person name="Rea M.C."/>
            <person name="O'Sullivan O."/>
            <person name="Ritari J."/>
            <person name="Douillard F.P."/>
            <person name="Paul Ross R."/>
            <person name="Yang R."/>
            <person name="Briner A.E."/>
            <person name="Felis G.E."/>
            <person name="de Vos W.M."/>
            <person name="Barrangou R."/>
            <person name="Klaenhammer T.R."/>
            <person name="Caufield P.W."/>
            <person name="Cui Y."/>
            <person name="Zhang H."/>
            <person name="O'Toole P.W."/>
        </authorList>
    </citation>
    <scope>NUCLEOTIDE SEQUENCE [LARGE SCALE GENOMIC DNA]</scope>
    <source>
        <strain evidence="9 10">DSM 16991</strain>
    </source>
</reference>
<dbReference type="NCBIfam" id="NF003995">
    <property type="entry name" value="PRK05472.2-4"/>
    <property type="match status" value="1"/>
</dbReference>
<dbReference type="Gene3D" id="3.40.50.720">
    <property type="entry name" value="NAD(P)-binding Rossmann-like Domain"/>
    <property type="match status" value="1"/>
</dbReference>
<dbReference type="PANTHER" id="PTHR35786:SF1">
    <property type="entry name" value="REDOX-SENSING TRANSCRIPTIONAL REPRESSOR REX 1"/>
    <property type="match status" value="1"/>
</dbReference>
<dbReference type="Proteomes" id="UP000050949">
    <property type="component" value="Unassembled WGS sequence"/>
</dbReference>
<dbReference type="EMBL" id="AZFW01000032">
    <property type="protein sequence ID" value="KRM28501.1"/>
    <property type="molecule type" value="Genomic_DNA"/>
</dbReference>
<evidence type="ECO:0000259" key="8">
    <source>
        <dbReference type="SMART" id="SM00881"/>
    </source>
</evidence>
<dbReference type="SUPFAM" id="SSF46785">
    <property type="entry name" value="Winged helix' DNA-binding domain"/>
    <property type="match status" value="1"/>
</dbReference>
<dbReference type="NCBIfam" id="NF003991">
    <property type="entry name" value="PRK05472.1-5"/>
    <property type="match status" value="1"/>
</dbReference>
<evidence type="ECO:0000256" key="4">
    <source>
        <dbReference type="ARBA" id="ARBA00023027"/>
    </source>
</evidence>
<dbReference type="Pfam" id="PF06971">
    <property type="entry name" value="Put_DNA-bind_N"/>
    <property type="match status" value="1"/>
</dbReference>
<evidence type="ECO:0000256" key="3">
    <source>
        <dbReference type="ARBA" id="ARBA00023015"/>
    </source>
</evidence>
<comment type="subcellular location">
    <subcellularLocation>
        <location evidence="7">Cytoplasm</location>
    </subcellularLocation>
</comment>
<feature type="DNA-binding region" description="H-T-H motif" evidence="7">
    <location>
        <begin position="19"/>
        <end position="58"/>
    </location>
</feature>
<dbReference type="SUPFAM" id="SSF51735">
    <property type="entry name" value="NAD(P)-binding Rossmann-fold domains"/>
    <property type="match status" value="1"/>
</dbReference>
<dbReference type="InterPro" id="IPR003781">
    <property type="entry name" value="CoA-bd"/>
</dbReference>
<dbReference type="GO" id="GO:0003700">
    <property type="term" value="F:DNA-binding transcription factor activity"/>
    <property type="evidence" value="ECO:0007669"/>
    <property type="project" value="UniProtKB-UniRule"/>
</dbReference>
<evidence type="ECO:0000256" key="5">
    <source>
        <dbReference type="ARBA" id="ARBA00023125"/>
    </source>
</evidence>
<dbReference type="OrthoDB" id="9784760at2"/>